<feature type="compositionally biased region" description="Polar residues" evidence="1">
    <location>
        <begin position="220"/>
        <end position="229"/>
    </location>
</feature>
<name>A0AAU9LHH6_9ASTR</name>
<accession>A0AAU9LHH6</accession>
<gene>
    <name evidence="2" type="ORF">LVIROSA_LOCUS1733</name>
</gene>
<feature type="region of interest" description="Disordered" evidence="1">
    <location>
        <begin position="106"/>
        <end position="145"/>
    </location>
</feature>
<feature type="compositionally biased region" description="Basic and acidic residues" evidence="1">
    <location>
        <begin position="204"/>
        <end position="213"/>
    </location>
</feature>
<keyword evidence="3" id="KW-1185">Reference proteome</keyword>
<sequence>MYGLYYDVKVDYASIPWEEFLTYIPASKKNFKIYHPRWWKHLDHASKKLVKNIKKSKPDPPTPICSQEASDDDNGGDLDENTTSPKSGTTTKPFTFIYSLFGTPSEYVQSSSPAPDSPTSNQPDQPGPSTRTTMVDSFSDHDDDQEGLIVDYEPTNMLTFLYSKVSSRFFDIYLDDYSPFPHKEYQENDDTQEENISSPQPKTSDAENIRNDTDEAPIPTSRTSSRPDP</sequence>
<dbReference type="Proteomes" id="UP001157418">
    <property type="component" value="Unassembled WGS sequence"/>
</dbReference>
<feature type="region of interest" description="Disordered" evidence="1">
    <location>
        <begin position="179"/>
        <end position="229"/>
    </location>
</feature>
<organism evidence="2 3">
    <name type="scientific">Lactuca virosa</name>
    <dbReference type="NCBI Taxonomy" id="75947"/>
    <lineage>
        <taxon>Eukaryota</taxon>
        <taxon>Viridiplantae</taxon>
        <taxon>Streptophyta</taxon>
        <taxon>Embryophyta</taxon>
        <taxon>Tracheophyta</taxon>
        <taxon>Spermatophyta</taxon>
        <taxon>Magnoliopsida</taxon>
        <taxon>eudicotyledons</taxon>
        <taxon>Gunneridae</taxon>
        <taxon>Pentapetalae</taxon>
        <taxon>asterids</taxon>
        <taxon>campanulids</taxon>
        <taxon>Asterales</taxon>
        <taxon>Asteraceae</taxon>
        <taxon>Cichorioideae</taxon>
        <taxon>Cichorieae</taxon>
        <taxon>Lactucinae</taxon>
        <taxon>Lactuca</taxon>
    </lineage>
</organism>
<dbReference type="AlphaFoldDB" id="A0AAU9LHH6"/>
<evidence type="ECO:0000313" key="3">
    <source>
        <dbReference type="Proteomes" id="UP001157418"/>
    </source>
</evidence>
<feature type="compositionally biased region" description="Acidic residues" evidence="1">
    <location>
        <begin position="69"/>
        <end position="80"/>
    </location>
</feature>
<feature type="region of interest" description="Disordered" evidence="1">
    <location>
        <begin position="53"/>
        <end position="90"/>
    </location>
</feature>
<evidence type="ECO:0000256" key="1">
    <source>
        <dbReference type="SAM" id="MobiDB-lite"/>
    </source>
</evidence>
<protein>
    <submittedName>
        <fullName evidence="2">Uncharacterized protein</fullName>
    </submittedName>
</protein>
<evidence type="ECO:0000313" key="2">
    <source>
        <dbReference type="EMBL" id="CAH1413787.1"/>
    </source>
</evidence>
<proteinExistence type="predicted"/>
<feature type="compositionally biased region" description="Polar residues" evidence="1">
    <location>
        <begin position="194"/>
        <end position="203"/>
    </location>
</feature>
<feature type="compositionally biased region" description="Polar residues" evidence="1">
    <location>
        <begin position="106"/>
        <end position="136"/>
    </location>
</feature>
<reference evidence="2 3" key="1">
    <citation type="submission" date="2022-01" db="EMBL/GenBank/DDBJ databases">
        <authorList>
            <person name="Xiong W."/>
            <person name="Schranz E."/>
        </authorList>
    </citation>
    <scope>NUCLEOTIDE SEQUENCE [LARGE SCALE GENOMIC DNA]</scope>
</reference>
<comment type="caution">
    <text evidence="2">The sequence shown here is derived from an EMBL/GenBank/DDBJ whole genome shotgun (WGS) entry which is preliminary data.</text>
</comment>
<dbReference type="EMBL" id="CAKMRJ010000001">
    <property type="protein sequence ID" value="CAH1413787.1"/>
    <property type="molecule type" value="Genomic_DNA"/>
</dbReference>